<dbReference type="PANTHER" id="PTHR21060">
    <property type="entry name" value="ACETATE KINASE"/>
    <property type="match status" value="1"/>
</dbReference>
<dbReference type="PIRSF" id="PIRSF000722">
    <property type="entry name" value="Acetate_prop_kin"/>
    <property type="match status" value="1"/>
</dbReference>
<evidence type="ECO:0000256" key="3">
    <source>
        <dbReference type="ARBA" id="ARBA00022741"/>
    </source>
</evidence>
<comment type="subunit">
    <text evidence="6">Homodimer.</text>
</comment>
<dbReference type="Gene3D" id="3.30.420.40">
    <property type="match status" value="2"/>
</dbReference>
<dbReference type="GO" id="GO:0006085">
    <property type="term" value="P:acetyl-CoA biosynthetic process"/>
    <property type="evidence" value="ECO:0007669"/>
    <property type="project" value="UniProtKB-UniRule"/>
</dbReference>
<dbReference type="Proteomes" id="UP000678281">
    <property type="component" value="Unassembled WGS sequence"/>
</dbReference>
<keyword evidence="9" id="KW-1185">Reference proteome</keyword>
<dbReference type="GO" id="GO:0008776">
    <property type="term" value="F:acetate kinase activity"/>
    <property type="evidence" value="ECO:0007669"/>
    <property type="project" value="UniProtKB-UniRule"/>
</dbReference>
<dbReference type="InterPro" id="IPR043129">
    <property type="entry name" value="ATPase_NBD"/>
</dbReference>
<dbReference type="InterPro" id="IPR000890">
    <property type="entry name" value="Aliphatic_acid_kin_short-chain"/>
</dbReference>
<keyword evidence="5 6" id="KW-0067">ATP-binding</keyword>
<sequence>MGEAQRDHYLLAINAGSSSLKFAVFRQIDLVQTAGGAVNRIGQSDSRLTIDGGDIGPVSSATHAEAVEHALAWIDRAFGIGSLVAIGHRIVHGGAAYREHCVVDDAVIAELERIVDYAPEHLPSEIAIVSLCRARFPNVPQIACFDTVFHRDMPLVARQLSIPRRFAEVGVERYGFHGLSCSYVLEVLNRLDPDRARGRVVLAHIGNGVSLTAVRAGRSIDTTMGFTPAAGVPMGTRSGDIDPGLVRYLTKTERLDADAFDHLVNHQSGLLGMSEISADVRILLDAETQDRRAAEALGVYCYRIRQAIGALAASLGGLDALVFTGGVGENAAVIRERVCAELEFLGIALDPTSNQANAITISTDTARVGVHVIPTDEEAVIAAAVIRLLKQETFAS</sequence>
<organism evidence="8 9">
    <name type="scientific">Devosia litorisediminis</name>
    <dbReference type="NCBI Taxonomy" id="2829817"/>
    <lineage>
        <taxon>Bacteria</taxon>
        <taxon>Pseudomonadati</taxon>
        <taxon>Pseudomonadota</taxon>
        <taxon>Alphaproteobacteria</taxon>
        <taxon>Hyphomicrobiales</taxon>
        <taxon>Devosiaceae</taxon>
        <taxon>Devosia</taxon>
    </lineage>
</organism>
<keyword evidence="6" id="KW-0460">Magnesium</keyword>
<comment type="cofactor">
    <cofactor evidence="6">
        <name>Mg(2+)</name>
        <dbReference type="ChEBI" id="CHEBI:18420"/>
    </cofactor>
    <cofactor evidence="6">
        <name>Mn(2+)</name>
        <dbReference type="ChEBI" id="CHEBI:29035"/>
    </cofactor>
    <text evidence="6">Mg(2+). Can also accept Mn(2+).</text>
</comment>
<feature type="binding site" evidence="6">
    <location>
        <begin position="204"/>
        <end position="208"/>
    </location>
    <ligand>
        <name>ATP</name>
        <dbReference type="ChEBI" id="CHEBI:30616"/>
    </ligand>
</feature>
<dbReference type="EC" id="2.7.2.1" evidence="6"/>
<keyword evidence="6" id="KW-0963">Cytoplasm</keyword>
<reference evidence="8" key="1">
    <citation type="submission" date="2021-04" db="EMBL/GenBank/DDBJ databases">
        <title>Devosia litorisediminis sp. nov., isolated from a sand dune.</title>
        <authorList>
            <person name="Park S."/>
            <person name="Yoon J.-H."/>
        </authorList>
    </citation>
    <scope>NUCLEOTIDE SEQUENCE</scope>
    <source>
        <strain evidence="8">BSSL-BM10</strain>
    </source>
</reference>
<evidence type="ECO:0000256" key="5">
    <source>
        <dbReference type="ARBA" id="ARBA00022840"/>
    </source>
</evidence>
<dbReference type="InterPro" id="IPR004372">
    <property type="entry name" value="Ac/propionate_kinase"/>
</dbReference>
<evidence type="ECO:0000256" key="7">
    <source>
        <dbReference type="RuleBase" id="RU003835"/>
    </source>
</evidence>
<dbReference type="PROSITE" id="PS01075">
    <property type="entry name" value="ACETATE_KINASE_1"/>
    <property type="match status" value="1"/>
</dbReference>
<evidence type="ECO:0000256" key="2">
    <source>
        <dbReference type="ARBA" id="ARBA00022679"/>
    </source>
</evidence>
<evidence type="ECO:0000313" key="9">
    <source>
        <dbReference type="Proteomes" id="UP000678281"/>
    </source>
</evidence>
<dbReference type="GO" id="GO:0005524">
    <property type="term" value="F:ATP binding"/>
    <property type="evidence" value="ECO:0007669"/>
    <property type="project" value="UniProtKB-KW"/>
</dbReference>
<dbReference type="PRINTS" id="PR00471">
    <property type="entry name" value="ACETATEKNASE"/>
</dbReference>
<dbReference type="SUPFAM" id="SSF53067">
    <property type="entry name" value="Actin-like ATPase domain"/>
    <property type="match status" value="2"/>
</dbReference>
<evidence type="ECO:0000256" key="1">
    <source>
        <dbReference type="ARBA" id="ARBA00008748"/>
    </source>
</evidence>
<dbReference type="GO" id="GO:0000287">
    <property type="term" value="F:magnesium ion binding"/>
    <property type="evidence" value="ECO:0007669"/>
    <property type="project" value="UniProtKB-UniRule"/>
</dbReference>
<feature type="active site" description="Proton donor/acceptor" evidence="6">
    <location>
        <position position="146"/>
    </location>
</feature>
<keyword evidence="6" id="KW-0479">Metal-binding</keyword>
<evidence type="ECO:0000256" key="6">
    <source>
        <dbReference type="HAMAP-Rule" id="MF_00020"/>
    </source>
</evidence>
<dbReference type="PANTHER" id="PTHR21060:SF15">
    <property type="entry name" value="ACETATE KINASE-RELATED"/>
    <property type="match status" value="1"/>
</dbReference>
<comment type="subcellular location">
    <subcellularLocation>
        <location evidence="6">Cytoplasm</location>
    </subcellularLocation>
</comment>
<dbReference type="HAMAP" id="MF_00020">
    <property type="entry name" value="Acetate_kinase"/>
    <property type="match status" value="1"/>
</dbReference>
<feature type="binding site" evidence="6">
    <location>
        <position position="14"/>
    </location>
    <ligand>
        <name>Mg(2+)</name>
        <dbReference type="ChEBI" id="CHEBI:18420"/>
    </ligand>
</feature>
<dbReference type="GO" id="GO:0005737">
    <property type="term" value="C:cytoplasm"/>
    <property type="evidence" value="ECO:0007669"/>
    <property type="project" value="UniProtKB-SubCell"/>
</dbReference>
<accession>A0A942IDJ6</accession>
<gene>
    <name evidence="6" type="primary">ackA</name>
    <name evidence="8" type="ORF">KD146_06450</name>
</gene>
<feature type="site" description="Transition state stabilizer" evidence="6">
    <location>
        <position position="237"/>
    </location>
</feature>
<dbReference type="PROSITE" id="PS01076">
    <property type="entry name" value="ACETATE_KINASE_2"/>
    <property type="match status" value="1"/>
</dbReference>
<keyword evidence="2 6" id="KW-0808">Transferase</keyword>
<dbReference type="InterPro" id="IPR023865">
    <property type="entry name" value="Aliphatic_acid_kinase_CS"/>
</dbReference>
<comment type="catalytic activity">
    <reaction evidence="6">
        <text>acetate + ATP = acetyl phosphate + ADP</text>
        <dbReference type="Rhea" id="RHEA:11352"/>
        <dbReference type="ChEBI" id="CHEBI:22191"/>
        <dbReference type="ChEBI" id="CHEBI:30089"/>
        <dbReference type="ChEBI" id="CHEBI:30616"/>
        <dbReference type="ChEBI" id="CHEBI:456216"/>
        <dbReference type="EC" id="2.7.2.1"/>
    </reaction>
</comment>
<keyword evidence="3 6" id="KW-0547">Nucleotide-binding</keyword>
<feature type="binding site" evidence="6">
    <location>
        <begin position="326"/>
        <end position="330"/>
    </location>
    <ligand>
        <name>ATP</name>
        <dbReference type="ChEBI" id="CHEBI:30616"/>
    </ligand>
</feature>
<name>A0A942IDJ6_9HYPH</name>
<feature type="binding site" evidence="6">
    <location>
        <position position="89"/>
    </location>
    <ligand>
        <name>substrate</name>
    </ligand>
</feature>
<dbReference type="RefSeq" id="WP_212657890.1">
    <property type="nucleotide sequence ID" value="NZ_JAGXTP010000001.1"/>
</dbReference>
<feature type="binding site" evidence="6">
    <location>
        <position position="21"/>
    </location>
    <ligand>
        <name>ATP</name>
        <dbReference type="ChEBI" id="CHEBI:30616"/>
    </ligand>
</feature>
<dbReference type="NCBIfam" id="TIGR00016">
    <property type="entry name" value="ackA"/>
    <property type="match status" value="1"/>
</dbReference>
<evidence type="ECO:0000256" key="4">
    <source>
        <dbReference type="ARBA" id="ARBA00022777"/>
    </source>
</evidence>
<proteinExistence type="inferred from homology"/>
<dbReference type="EMBL" id="JAGXTP010000001">
    <property type="protein sequence ID" value="MBS3848335.1"/>
    <property type="molecule type" value="Genomic_DNA"/>
</dbReference>
<keyword evidence="4 6" id="KW-0418">Kinase</keyword>
<comment type="function">
    <text evidence="6">Catalyzes the formation of acetyl phosphate from acetate and ATP. Can also catalyze the reverse reaction.</text>
</comment>
<comment type="caution">
    <text evidence="8">The sequence shown here is derived from an EMBL/GenBank/DDBJ whole genome shotgun (WGS) entry which is preliminary data.</text>
</comment>
<feature type="binding site" evidence="6">
    <location>
        <position position="377"/>
    </location>
    <ligand>
        <name>Mg(2+)</name>
        <dbReference type="ChEBI" id="CHEBI:18420"/>
    </ligand>
</feature>
<feature type="binding site" evidence="6">
    <location>
        <begin position="279"/>
        <end position="281"/>
    </location>
    <ligand>
        <name>ATP</name>
        <dbReference type="ChEBI" id="CHEBI:30616"/>
    </ligand>
</feature>
<dbReference type="Pfam" id="PF00871">
    <property type="entry name" value="Acetate_kinase"/>
    <property type="match status" value="1"/>
</dbReference>
<comment type="pathway">
    <text evidence="6">Metabolic intermediate biosynthesis; acetyl-CoA biosynthesis; acetyl-CoA from acetate: step 1/2.</text>
</comment>
<dbReference type="AlphaFoldDB" id="A0A942IDJ6"/>
<protein>
    <recommendedName>
        <fullName evidence="6">Acetate kinase</fullName>
        <ecNumber evidence="6">2.7.2.1</ecNumber>
    </recommendedName>
    <alternativeName>
        <fullName evidence="6">Acetokinase</fullName>
    </alternativeName>
</protein>
<comment type="similarity">
    <text evidence="1 6 7">Belongs to the acetokinase family.</text>
</comment>
<dbReference type="GO" id="GO:0006083">
    <property type="term" value="P:acetate metabolic process"/>
    <property type="evidence" value="ECO:0007669"/>
    <property type="project" value="TreeGrafter"/>
</dbReference>
<evidence type="ECO:0000313" key="8">
    <source>
        <dbReference type="EMBL" id="MBS3848335.1"/>
    </source>
</evidence>
<feature type="site" description="Transition state stabilizer" evidence="6">
    <location>
        <position position="177"/>
    </location>
</feature>